<dbReference type="Gene3D" id="3.40.190.10">
    <property type="entry name" value="Periplasmic binding protein-like II"/>
    <property type="match status" value="1"/>
</dbReference>
<dbReference type="InterPro" id="IPR000914">
    <property type="entry name" value="SBP_5_dom"/>
</dbReference>
<comment type="similarity">
    <text evidence="1">Belongs to the bacterial solute-binding protein 5 family.</text>
</comment>
<dbReference type="GO" id="GO:0015833">
    <property type="term" value="P:peptide transport"/>
    <property type="evidence" value="ECO:0007669"/>
    <property type="project" value="TreeGrafter"/>
</dbReference>
<dbReference type="PROSITE" id="PS01040">
    <property type="entry name" value="SBP_BACTERIAL_5"/>
    <property type="match status" value="1"/>
</dbReference>
<evidence type="ECO:0000256" key="1">
    <source>
        <dbReference type="ARBA" id="ARBA00005695"/>
    </source>
</evidence>
<dbReference type="Pfam" id="PF00496">
    <property type="entry name" value="SBP_bac_5"/>
    <property type="match status" value="1"/>
</dbReference>
<dbReference type="PANTHER" id="PTHR30290">
    <property type="entry name" value="PERIPLASMIC BINDING COMPONENT OF ABC TRANSPORTER"/>
    <property type="match status" value="1"/>
</dbReference>
<dbReference type="Gene3D" id="3.90.76.10">
    <property type="entry name" value="Dipeptide-binding Protein, Domain 1"/>
    <property type="match status" value="1"/>
</dbReference>
<evidence type="ECO:0000256" key="2">
    <source>
        <dbReference type="ARBA" id="ARBA00022448"/>
    </source>
</evidence>
<dbReference type="InterPro" id="IPR039424">
    <property type="entry name" value="SBP_5"/>
</dbReference>
<dbReference type="InterPro" id="IPR030678">
    <property type="entry name" value="Peptide/Ni-bd"/>
</dbReference>
<dbReference type="SUPFAM" id="SSF53850">
    <property type="entry name" value="Periplasmic binding protein-like II"/>
    <property type="match status" value="1"/>
</dbReference>
<evidence type="ECO:0000256" key="3">
    <source>
        <dbReference type="ARBA" id="ARBA00022729"/>
    </source>
</evidence>
<keyword evidence="2" id="KW-0813">Transport</keyword>
<evidence type="ECO:0000313" key="6">
    <source>
        <dbReference type="Proteomes" id="UP000178197"/>
    </source>
</evidence>
<dbReference type="PANTHER" id="PTHR30290:SF9">
    <property type="entry name" value="OLIGOPEPTIDE-BINDING PROTEIN APPA"/>
    <property type="match status" value="1"/>
</dbReference>
<reference evidence="5 6" key="1">
    <citation type="journal article" date="2016" name="Nat. Commun.">
        <title>Thousands of microbial genomes shed light on interconnected biogeochemical processes in an aquifer system.</title>
        <authorList>
            <person name="Anantharaman K."/>
            <person name="Brown C.T."/>
            <person name="Hug L.A."/>
            <person name="Sharon I."/>
            <person name="Castelle C.J."/>
            <person name="Probst A.J."/>
            <person name="Thomas B.C."/>
            <person name="Singh A."/>
            <person name="Wilkins M.J."/>
            <person name="Karaoz U."/>
            <person name="Brodie E.L."/>
            <person name="Williams K.H."/>
            <person name="Hubbard S.S."/>
            <person name="Banfield J.F."/>
        </authorList>
    </citation>
    <scope>NUCLEOTIDE SEQUENCE [LARGE SCALE GENOMIC DNA]</scope>
</reference>
<dbReference type="AlphaFoldDB" id="A0A1F8FGH4"/>
<protein>
    <recommendedName>
        <fullName evidence="4">Solute-binding protein family 5 domain-containing protein</fullName>
    </recommendedName>
</protein>
<dbReference type="Proteomes" id="UP000178197">
    <property type="component" value="Unassembled WGS sequence"/>
</dbReference>
<evidence type="ECO:0000259" key="4">
    <source>
        <dbReference type="Pfam" id="PF00496"/>
    </source>
</evidence>
<dbReference type="InterPro" id="IPR023765">
    <property type="entry name" value="SBP_5_CS"/>
</dbReference>
<keyword evidence="3" id="KW-0732">Signal</keyword>
<dbReference type="Gene3D" id="3.10.105.10">
    <property type="entry name" value="Dipeptide-binding Protein, Domain 3"/>
    <property type="match status" value="1"/>
</dbReference>
<dbReference type="PIRSF" id="PIRSF002741">
    <property type="entry name" value="MppA"/>
    <property type="match status" value="1"/>
</dbReference>
<feature type="domain" description="Solute-binding protein family 5" evidence="4">
    <location>
        <begin position="77"/>
        <end position="440"/>
    </location>
</feature>
<dbReference type="GO" id="GO:0042597">
    <property type="term" value="C:periplasmic space"/>
    <property type="evidence" value="ECO:0007669"/>
    <property type="project" value="UniProtKB-ARBA"/>
</dbReference>
<proteinExistence type="inferred from homology"/>
<name>A0A1F8FGH4_9BACT</name>
<dbReference type="GO" id="GO:0043190">
    <property type="term" value="C:ATP-binding cassette (ABC) transporter complex"/>
    <property type="evidence" value="ECO:0007669"/>
    <property type="project" value="InterPro"/>
</dbReference>
<gene>
    <name evidence="5" type="ORF">A3C71_03075</name>
</gene>
<sequence length="537" mass="61193">MALAGIILTTLISLPFGIARHATIAAPDFGGSYTEGLIGTPQFINPLLVQANDADRDLSKIFYPGLLKYDSRGNLLSDLAESYQISDNGLEYTFTLKKNIKWHNGQPLTTDDVIFTIKILQNHDYGSIQRINWQGIEVEKVNDLVVKLKLKNKYAQFINNATTGILPKHLWDKVKPGIFALSELNLNPIGSGPYKLKKIGQDAQGIVRSYELAAFEDFYDGKPFIKNITFRFYDSEDQLISAYNDSKVQGLGYISPEKIKNIKFAQRIEVKPIKLPRFFAAFFNQNQTKLLADKNIRLALNYATDKKELVENILKNNGLATNSPLLKEFTENNVSQKYNYDKEFAKQILENSSWKDTDDNGIREKDKQDLALTITTVPELAKTAEILKKQWGGVGFKIEIKMETFAEIQSTIKNREYEILLFGEVQGLNFDPFSFWHSSQKKDPGLNLALYDNKSADKILEEGRQILDPAERQKKDNDFERILLEDAPAVFLYSPYYLYLPASKIKGDDLSILSLPSDRFDNLAQWYIETKRVKKTD</sequence>
<comment type="caution">
    <text evidence="5">The sequence shown here is derived from an EMBL/GenBank/DDBJ whole genome shotgun (WGS) entry which is preliminary data.</text>
</comment>
<accession>A0A1F8FGH4</accession>
<organism evidence="5 6">
    <name type="scientific">Candidatus Yanofskybacteria bacterium RIFCSPHIGHO2_02_FULL_43_15c</name>
    <dbReference type="NCBI Taxonomy" id="1802679"/>
    <lineage>
        <taxon>Bacteria</taxon>
        <taxon>Candidatus Yanofskyibacteriota</taxon>
    </lineage>
</organism>
<evidence type="ECO:0000313" key="5">
    <source>
        <dbReference type="EMBL" id="OGN12244.1"/>
    </source>
</evidence>
<dbReference type="GO" id="GO:1904680">
    <property type="term" value="F:peptide transmembrane transporter activity"/>
    <property type="evidence" value="ECO:0007669"/>
    <property type="project" value="TreeGrafter"/>
</dbReference>
<dbReference type="EMBL" id="MGJT01000020">
    <property type="protein sequence ID" value="OGN12244.1"/>
    <property type="molecule type" value="Genomic_DNA"/>
</dbReference>